<proteinExistence type="predicted"/>
<evidence type="ECO:0000256" key="1">
    <source>
        <dbReference type="SAM" id="Phobius"/>
    </source>
</evidence>
<reference evidence="2 3" key="1">
    <citation type="submission" date="2022-01" db="EMBL/GenBank/DDBJ databases">
        <authorList>
            <person name="Won M."/>
            <person name="Kim S.-J."/>
            <person name="Kwon S.-W."/>
        </authorList>
    </citation>
    <scope>NUCLEOTIDE SEQUENCE [LARGE SCALE GENOMIC DNA]</scope>
    <source>
        <strain evidence="2 3">KCTC 23505</strain>
    </source>
</reference>
<evidence type="ECO:0000313" key="2">
    <source>
        <dbReference type="EMBL" id="MCF3946357.1"/>
    </source>
</evidence>
<protein>
    <recommendedName>
        <fullName evidence="4">Integral membrane protein</fullName>
    </recommendedName>
</protein>
<evidence type="ECO:0000313" key="3">
    <source>
        <dbReference type="Proteomes" id="UP001521209"/>
    </source>
</evidence>
<feature type="transmembrane region" description="Helical" evidence="1">
    <location>
        <begin position="47"/>
        <end position="65"/>
    </location>
</feature>
<organism evidence="2 3">
    <name type="scientific">Acidiphilium iwatense</name>
    <dbReference type="NCBI Taxonomy" id="768198"/>
    <lineage>
        <taxon>Bacteria</taxon>
        <taxon>Pseudomonadati</taxon>
        <taxon>Pseudomonadota</taxon>
        <taxon>Alphaproteobacteria</taxon>
        <taxon>Acetobacterales</taxon>
        <taxon>Acidocellaceae</taxon>
        <taxon>Acidiphilium</taxon>
    </lineage>
</organism>
<accession>A0ABS9DUI5</accession>
<keyword evidence="1" id="KW-1133">Transmembrane helix</keyword>
<name>A0ABS9DUI5_9PROT</name>
<keyword evidence="1" id="KW-0812">Transmembrane</keyword>
<dbReference type="Proteomes" id="UP001521209">
    <property type="component" value="Unassembled WGS sequence"/>
</dbReference>
<sequence>MHPRPERLVSVIIGIALLSLVFVFPARADVTGGDFQVMVPGVFEHLIDFMVTLDLALFALVGYFAKDRLATSGCIRCLQYLTLLLFSLSSGVSLFYAYFGHLEIAAQLVGGAFDYRHLHDYYFQALTLIIAAIFVAFFISTIFIDNRKKIVTPKEDNA</sequence>
<gene>
    <name evidence="2" type="ORF">L2A60_06620</name>
</gene>
<keyword evidence="3" id="KW-1185">Reference proteome</keyword>
<evidence type="ECO:0008006" key="4">
    <source>
        <dbReference type="Google" id="ProtNLM"/>
    </source>
</evidence>
<comment type="caution">
    <text evidence="2">The sequence shown here is derived from an EMBL/GenBank/DDBJ whole genome shotgun (WGS) entry which is preliminary data.</text>
</comment>
<feature type="transmembrane region" description="Helical" evidence="1">
    <location>
        <begin position="77"/>
        <end position="101"/>
    </location>
</feature>
<feature type="transmembrane region" description="Helical" evidence="1">
    <location>
        <begin position="121"/>
        <end position="144"/>
    </location>
</feature>
<dbReference type="EMBL" id="JAKGBZ010000009">
    <property type="protein sequence ID" value="MCF3946357.1"/>
    <property type="molecule type" value="Genomic_DNA"/>
</dbReference>
<keyword evidence="1" id="KW-0472">Membrane</keyword>